<evidence type="ECO:0000256" key="1">
    <source>
        <dbReference type="SAM" id="MobiDB-lite"/>
    </source>
</evidence>
<gene>
    <name evidence="2" type="ORF">D9R08_11985</name>
</gene>
<accession>A0A3L9Y4A4</accession>
<name>A0A3L9Y4A4_9RHOB</name>
<protein>
    <submittedName>
        <fullName evidence="2">Uncharacterized protein</fullName>
    </submittedName>
</protein>
<evidence type="ECO:0000313" key="2">
    <source>
        <dbReference type="EMBL" id="RMA42158.1"/>
    </source>
</evidence>
<proteinExistence type="predicted"/>
<comment type="caution">
    <text evidence="2">The sequence shown here is derived from an EMBL/GenBank/DDBJ whole genome shotgun (WGS) entry which is preliminary data.</text>
</comment>
<dbReference type="OrthoDB" id="270332at2"/>
<organism evidence="2 3">
    <name type="scientific">Rhodophyticola porphyridii</name>
    <dbReference type="NCBI Taxonomy" id="1852017"/>
    <lineage>
        <taxon>Bacteria</taxon>
        <taxon>Pseudomonadati</taxon>
        <taxon>Pseudomonadota</taxon>
        <taxon>Alphaproteobacteria</taxon>
        <taxon>Rhodobacterales</taxon>
        <taxon>Roseobacteraceae</taxon>
        <taxon>Rhodophyticola</taxon>
    </lineage>
</organism>
<dbReference type="Proteomes" id="UP000281343">
    <property type="component" value="Unassembled WGS sequence"/>
</dbReference>
<reference evidence="2 3" key="1">
    <citation type="submission" date="2018-10" db="EMBL/GenBank/DDBJ databases">
        <authorList>
            <person name="Jung H.S."/>
            <person name="Jeon C.O."/>
        </authorList>
    </citation>
    <scope>NUCLEOTIDE SEQUENCE [LARGE SCALE GENOMIC DNA]</scope>
    <source>
        <strain evidence="2 3">MA-7-27</strain>
    </source>
</reference>
<dbReference type="EMBL" id="RCNT01000005">
    <property type="protein sequence ID" value="RMA42158.1"/>
    <property type="molecule type" value="Genomic_DNA"/>
</dbReference>
<evidence type="ECO:0000313" key="3">
    <source>
        <dbReference type="Proteomes" id="UP000281343"/>
    </source>
</evidence>
<dbReference type="AlphaFoldDB" id="A0A3L9Y4A4"/>
<dbReference type="RefSeq" id="WP_121898267.1">
    <property type="nucleotide sequence ID" value="NZ_RCNT01000005.1"/>
</dbReference>
<feature type="region of interest" description="Disordered" evidence="1">
    <location>
        <begin position="866"/>
        <end position="889"/>
    </location>
</feature>
<keyword evidence="3" id="KW-1185">Reference proteome</keyword>
<sequence>MTRTLENLGVGTPEIDMSAGEVMQSVMTGCTVHLSSVHRIVRRRVGGEQRVEIIPGPNTAHEDMRSGGTFQRAGFQIEMMNYKRRSFIPNSEAGAMSLQGFMQGKNTINVTMARDQQGRQRVDHGPYVPYSEAMAESRVYKSLRAELDRLGFKDVDLQFDPSLVHQGRAYADHFGRMVVTIGNTLNPRWTLGHEALHIYWHMGLFTREEWSLLSETAEADWMDRYAISARYPDLTREEQIEEAVAEAFGEVYETKSRAFIREPLVVQALRKIANFLKAVRNWARGLGMQTSGDIIHAMARGTYARKAEINARPRGWQSQTDRLMKHQRSPGLIEETRGALHLLDRRVWDALFGANEMSIRERLREARGGVNDTTDQVRVRIQDRMLPFLRSLERIEAVMGAPVPDDLNVYLGEEMYSGRAGYKLDQIEHDYFEPIMDLIAKTKGVTAETVGRYLYARHAVERNERIAEINPDMPDGGSGMSSEEAALILSEIEGSDTAEVYREIGKKVDALREWSIQLRVDAGLMSEFQSEAWRKAYANYVPLKGWAETDNADAEMDMTGLGRGYNMRGQESRMAMGRRSEAFNPLIAALTQAQEAVVRSEKNPVGQHLYRLAKDLPSKNLWTVKRAETRRVFNETTGLVEERAFSPITLIQAANEFAVKVGGEEHRVMLHDPRLARAMGLVGTNEMIGPVRALSLFSPYFSTINTMLNPPFLPKNVMRDMLTATINVRRFPNSARIQRRMLRDWPKALAGAYRGLGGKADTKWAKYFREFDEAGGKVSFWIIENPEASQARLERMARRRSGPIGMAAGMLTPRISENPFLAAIERINLAADNAVRLAAFVAAREEGYTIQEAASLGKNLTVNFNRRGEWGRSSTPPIPSPTRASRERT</sequence>